<dbReference type="EMBL" id="KV943470">
    <property type="protein sequence ID" value="PIO28075.1"/>
    <property type="molecule type" value="Genomic_DNA"/>
</dbReference>
<organism evidence="1 2">
    <name type="scientific">Aquarana catesbeiana</name>
    <name type="common">American bullfrog</name>
    <name type="synonym">Rana catesbeiana</name>
    <dbReference type="NCBI Taxonomy" id="8400"/>
    <lineage>
        <taxon>Eukaryota</taxon>
        <taxon>Metazoa</taxon>
        <taxon>Chordata</taxon>
        <taxon>Craniata</taxon>
        <taxon>Vertebrata</taxon>
        <taxon>Euteleostomi</taxon>
        <taxon>Amphibia</taxon>
        <taxon>Batrachia</taxon>
        <taxon>Anura</taxon>
        <taxon>Neobatrachia</taxon>
        <taxon>Ranoidea</taxon>
        <taxon>Ranidae</taxon>
        <taxon>Aquarana</taxon>
    </lineage>
</organism>
<evidence type="ECO:0000313" key="2">
    <source>
        <dbReference type="Proteomes" id="UP000228934"/>
    </source>
</evidence>
<name>A0A2G9RJY6_AQUCT</name>
<protein>
    <submittedName>
        <fullName evidence="1">Uncharacterized protein</fullName>
    </submittedName>
</protein>
<proteinExistence type="predicted"/>
<accession>A0A2G9RJY6</accession>
<keyword evidence="2" id="KW-1185">Reference proteome</keyword>
<gene>
    <name evidence="1" type="ORF">AB205_0177300</name>
</gene>
<sequence>MSVVIKVEVNPPVIFSHGSCYLGLCKGLMHTGRFKNASTTAALKTQFFCV</sequence>
<reference evidence="2" key="1">
    <citation type="journal article" date="2017" name="Nat. Commun.">
        <title>The North American bullfrog draft genome provides insight into hormonal regulation of long noncoding RNA.</title>
        <authorList>
            <person name="Hammond S.A."/>
            <person name="Warren R.L."/>
            <person name="Vandervalk B.P."/>
            <person name="Kucuk E."/>
            <person name="Khan H."/>
            <person name="Gibb E.A."/>
            <person name="Pandoh P."/>
            <person name="Kirk H."/>
            <person name="Zhao Y."/>
            <person name="Jones M."/>
            <person name="Mungall A.J."/>
            <person name="Coope R."/>
            <person name="Pleasance S."/>
            <person name="Moore R.A."/>
            <person name="Holt R.A."/>
            <person name="Round J.M."/>
            <person name="Ohora S."/>
            <person name="Walle B.V."/>
            <person name="Veldhoen N."/>
            <person name="Helbing C.C."/>
            <person name="Birol I."/>
        </authorList>
    </citation>
    <scope>NUCLEOTIDE SEQUENCE [LARGE SCALE GENOMIC DNA]</scope>
</reference>
<dbReference type="AlphaFoldDB" id="A0A2G9RJY6"/>
<evidence type="ECO:0000313" key="1">
    <source>
        <dbReference type="EMBL" id="PIO28075.1"/>
    </source>
</evidence>
<dbReference type="Proteomes" id="UP000228934">
    <property type="component" value="Unassembled WGS sequence"/>
</dbReference>